<gene>
    <name evidence="2" type="ORF">Fcan01_19923</name>
</gene>
<proteinExistence type="predicted"/>
<evidence type="ECO:0000256" key="1">
    <source>
        <dbReference type="SAM" id="Phobius"/>
    </source>
</evidence>
<organism evidence="2 3">
    <name type="scientific">Folsomia candida</name>
    <name type="common">Springtail</name>
    <dbReference type="NCBI Taxonomy" id="158441"/>
    <lineage>
        <taxon>Eukaryota</taxon>
        <taxon>Metazoa</taxon>
        <taxon>Ecdysozoa</taxon>
        <taxon>Arthropoda</taxon>
        <taxon>Hexapoda</taxon>
        <taxon>Collembola</taxon>
        <taxon>Entomobryomorpha</taxon>
        <taxon>Isotomoidea</taxon>
        <taxon>Isotomidae</taxon>
        <taxon>Proisotominae</taxon>
        <taxon>Folsomia</taxon>
    </lineage>
</organism>
<name>A0A226DIZ3_FOLCA</name>
<keyword evidence="1" id="KW-1133">Transmembrane helix</keyword>
<accession>A0A226DIZ3</accession>
<sequence>MPPTTMMASLNSIKMSGTATTTCIELHDGPSCEEESIKLRPGYPYLHTLWMFGFNYGRSASYARSVSLCRATCSISSATTNETTITTTTAVAAKPTTKTLGEPVTNKFKLQVNNLQEEEQPSHSLVWAIMLIILAILSILGLAGFGGVYFFQRYRTAHLLSYEERCNFIYRSESENLWSSS</sequence>
<keyword evidence="1" id="KW-0812">Transmembrane</keyword>
<protein>
    <submittedName>
        <fullName evidence="2">Uncharacterized protein</fullName>
    </submittedName>
</protein>
<comment type="caution">
    <text evidence="2">The sequence shown here is derived from an EMBL/GenBank/DDBJ whole genome shotgun (WGS) entry which is preliminary data.</text>
</comment>
<dbReference type="EMBL" id="LNIX01000018">
    <property type="protein sequence ID" value="OXA45243.1"/>
    <property type="molecule type" value="Genomic_DNA"/>
</dbReference>
<keyword evidence="1" id="KW-0472">Membrane</keyword>
<evidence type="ECO:0000313" key="2">
    <source>
        <dbReference type="EMBL" id="OXA45243.1"/>
    </source>
</evidence>
<feature type="transmembrane region" description="Helical" evidence="1">
    <location>
        <begin position="125"/>
        <end position="151"/>
    </location>
</feature>
<dbReference type="Proteomes" id="UP000198287">
    <property type="component" value="Unassembled WGS sequence"/>
</dbReference>
<evidence type="ECO:0000313" key="3">
    <source>
        <dbReference type="Proteomes" id="UP000198287"/>
    </source>
</evidence>
<keyword evidence="3" id="KW-1185">Reference proteome</keyword>
<reference evidence="2 3" key="1">
    <citation type="submission" date="2015-12" db="EMBL/GenBank/DDBJ databases">
        <title>The genome of Folsomia candida.</title>
        <authorList>
            <person name="Faddeeva A."/>
            <person name="Derks M.F."/>
            <person name="Anvar Y."/>
            <person name="Smit S."/>
            <person name="Van Straalen N."/>
            <person name="Roelofs D."/>
        </authorList>
    </citation>
    <scope>NUCLEOTIDE SEQUENCE [LARGE SCALE GENOMIC DNA]</scope>
    <source>
        <strain evidence="2 3">VU population</strain>
        <tissue evidence="2">Whole body</tissue>
    </source>
</reference>
<dbReference type="AlphaFoldDB" id="A0A226DIZ3"/>